<sequence length="102" mass="11980">MTIHWSILEDCICLIKKAEIKPMETREMTRKTSRSRDMLLALEERVVNLKDSLGDVKETLKEVKRRIVELDLKEEQLKEVVLESLSSNMKEMYRMSIPPSKS</sequence>
<accession>A0A7J8VLU0</accession>
<comment type="caution">
    <text evidence="2">The sequence shown here is derived from an EMBL/GenBank/DDBJ whole genome shotgun (WGS) entry which is preliminary data.</text>
</comment>
<protein>
    <submittedName>
        <fullName evidence="2">Uncharacterized protein</fullName>
    </submittedName>
</protein>
<dbReference type="OrthoDB" id="10414555at2759"/>
<organism evidence="2 3">
    <name type="scientific">Gossypium klotzschianum</name>
    <dbReference type="NCBI Taxonomy" id="34286"/>
    <lineage>
        <taxon>Eukaryota</taxon>
        <taxon>Viridiplantae</taxon>
        <taxon>Streptophyta</taxon>
        <taxon>Embryophyta</taxon>
        <taxon>Tracheophyta</taxon>
        <taxon>Spermatophyta</taxon>
        <taxon>Magnoliopsida</taxon>
        <taxon>eudicotyledons</taxon>
        <taxon>Gunneridae</taxon>
        <taxon>Pentapetalae</taxon>
        <taxon>rosids</taxon>
        <taxon>malvids</taxon>
        <taxon>Malvales</taxon>
        <taxon>Malvaceae</taxon>
        <taxon>Malvoideae</taxon>
        <taxon>Gossypium</taxon>
    </lineage>
</organism>
<reference evidence="2 3" key="1">
    <citation type="journal article" date="2019" name="Genome Biol. Evol.">
        <title>Insights into the evolution of the New World diploid cottons (Gossypium, subgenus Houzingenia) based on genome sequencing.</title>
        <authorList>
            <person name="Grover C.E."/>
            <person name="Arick M.A. 2nd"/>
            <person name="Thrash A."/>
            <person name="Conover J.L."/>
            <person name="Sanders W.S."/>
            <person name="Peterson D.G."/>
            <person name="Frelichowski J.E."/>
            <person name="Scheffler J.A."/>
            <person name="Scheffler B.E."/>
            <person name="Wendel J.F."/>
        </authorList>
    </citation>
    <scope>NUCLEOTIDE SEQUENCE [LARGE SCALE GENOMIC DNA]</scope>
    <source>
        <strain evidence="2">57</strain>
        <tissue evidence="2">Leaf</tissue>
    </source>
</reference>
<dbReference type="EMBL" id="JABFAB010000011">
    <property type="protein sequence ID" value="MBA0663756.1"/>
    <property type="molecule type" value="Genomic_DNA"/>
</dbReference>
<dbReference type="AlphaFoldDB" id="A0A7J8VLU0"/>
<evidence type="ECO:0000313" key="3">
    <source>
        <dbReference type="Proteomes" id="UP000593573"/>
    </source>
</evidence>
<evidence type="ECO:0000256" key="1">
    <source>
        <dbReference type="SAM" id="Coils"/>
    </source>
</evidence>
<proteinExistence type="predicted"/>
<keyword evidence="1" id="KW-0175">Coiled coil</keyword>
<keyword evidence="3" id="KW-1185">Reference proteome</keyword>
<feature type="coiled-coil region" evidence="1">
    <location>
        <begin position="39"/>
        <end position="80"/>
    </location>
</feature>
<name>A0A7J8VLU0_9ROSI</name>
<gene>
    <name evidence="2" type="ORF">Goklo_003848</name>
</gene>
<dbReference type="Proteomes" id="UP000593573">
    <property type="component" value="Unassembled WGS sequence"/>
</dbReference>
<evidence type="ECO:0000313" key="2">
    <source>
        <dbReference type="EMBL" id="MBA0663756.1"/>
    </source>
</evidence>